<name>A0A852LJR9_9AVES</name>
<dbReference type="PANTHER" id="PTHR10656">
    <property type="entry name" value="CELL FATE DETERMINING PROTEIN MAB21-RELATED"/>
    <property type="match status" value="1"/>
</dbReference>
<evidence type="ECO:0000313" key="2">
    <source>
        <dbReference type="Proteomes" id="UP000632886"/>
    </source>
</evidence>
<dbReference type="InterPro" id="IPR024810">
    <property type="entry name" value="MAB21L/cGLR"/>
</dbReference>
<dbReference type="AlphaFoldDB" id="A0A852LJR9"/>
<evidence type="ECO:0000313" key="1">
    <source>
        <dbReference type="EMBL" id="NXX91389.1"/>
    </source>
</evidence>
<dbReference type="Proteomes" id="UP000632886">
    <property type="component" value="Unassembled WGS sequence"/>
</dbReference>
<feature type="non-terminal residue" evidence="1">
    <location>
        <position position="1"/>
    </location>
</feature>
<dbReference type="EMBL" id="WBNK01000236">
    <property type="protein sequence ID" value="NXX91389.1"/>
    <property type="molecule type" value="Genomic_DNA"/>
</dbReference>
<gene>
    <name evidence="1" type="primary">Itpripl1_1</name>
    <name evidence="1" type="ORF">CENBEN_R10247</name>
</gene>
<comment type="caution">
    <text evidence="1">The sequence shown here is derived from an EMBL/GenBank/DDBJ whole genome shotgun (WGS) entry which is preliminary data.</text>
</comment>
<sequence length="290" mass="33104">VENLVFTFTHKIMHLLSQSGVPILLQRPIGVGSAFEGWSPFEEDSAFCFLMPLKAPHGHIFHVEPGTAEETPARNFCIRVGLLCTCTAEQQLEKTVCFVHHPEEELRLNVARGLLQSLCTGSYLDVKKTACWFQQKLKEVWRALLHSHQGALTVLPSSRSCRFQVKRDRRRSLTIEVIFGVQRGDSDIFLSSQASEATFIPSTMWPESYAVAELKLFRHMARQGPNNPVHLRCLRTCARILNSTSFSTYTFKTVVMHLLTTIPHSSDSRIFYPQHLQAIMRYLWCSLKKK</sequence>
<dbReference type="GO" id="GO:0016020">
    <property type="term" value="C:membrane"/>
    <property type="evidence" value="ECO:0007669"/>
    <property type="project" value="TreeGrafter"/>
</dbReference>
<dbReference type="SMART" id="SM01265">
    <property type="entry name" value="Mab-21"/>
    <property type="match status" value="1"/>
</dbReference>
<organism evidence="1 2">
    <name type="scientific">Centropus bengalensis</name>
    <name type="common">lesser coucal</name>
    <dbReference type="NCBI Taxonomy" id="1463675"/>
    <lineage>
        <taxon>Eukaryota</taxon>
        <taxon>Metazoa</taxon>
        <taxon>Chordata</taxon>
        <taxon>Craniata</taxon>
        <taxon>Vertebrata</taxon>
        <taxon>Euteleostomi</taxon>
        <taxon>Archelosauria</taxon>
        <taxon>Archosauria</taxon>
        <taxon>Dinosauria</taxon>
        <taxon>Saurischia</taxon>
        <taxon>Theropoda</taxon>
        <taxon>Coelurosauria</taxon>
        <taxon>Aves</taxon>
        <taxon>Neognathae</taxon>
        <taxon>Neoaves</taxon>
        <taxon>Otidimorphae</taxon>
        <taxon>Cuculiformes</taxon>
        <taxon>Centropidae</taxon>
        <taxon>Centropus</taxon>
    </lineage>
</organism>
<keyword evidence="2" id="KW-1185">Reference proteome</keyword>
<accession>A0A852LJR9</accession>
<feature type="non-terminal residue" evidence="1">
    <location>
        <position position="290"/>
    </location>
</feature>
<proteinExistence type="predicted"/>
<reference evidence="1 2" key="1">
    <citation type="submission" date="2020-02" db="EMBL/GenBank/DDBJ databases">
        <title>Bird 10,000 Genomes (B10K) Project - Family phase.</title>
        <authorList>
            <person name="Zhang G."/>
        </authorList>
    </citation>
    <scope>NUCLEOTIDE SEQUENCE [LARGE SCALE GENOMIC DNA]</scope>
    <source>
        <strain evidence="1">B10K-DU-017-21</strain>
    </source>
</reference>
<dbReference type="PANTHER" id="PTHR10656:SF40">
    <property type="entry name" value="INOSITOL 1,4,5-TRISPHOSPHATE RECEPTOR-INTERACTING PROTEIN-LIKE 1"/>
    <property type="match status" value="1"/>
</dbReference>
<protein>
    <submittedName>
        <fullName evidence="1">IPIL1 protein</fullName>
    </submittedName>
</protein>